<comment type="caution">
    <text evidence="2">The sequence shown here is derived from an EMBL/GenBank/DDBJ whole genome shotgun (WGS) entry which is preliminary data.</text>
</comment>
<dbReference type="InterPro" id="IPR046348">
    <property type="entry name" value="SIS_dom_sf"/>
</dbReference>
<reference evidence="3" key="1">
    <citation type="submission" date="2019-04" db="EMBL/GenBank/DDBJ databases">
        <title>Draft genome sequence of Pseudonocardiaceae bacterium SL3-2-4.</title>
        <authorList>
            <person name="Ningsih F."/>
            <person name="Yokota A."/>
            <person name="Sakai Y."/>
            <person name="Nanatani K."/>
            <person name="Yabe S."/>
            <person name="Oetari A."/>
            <person name="Sjamsuridzal W."/>
        </authorList>
    </citation>
    <scope>NUCLEOTIDE SEQUENCE [LARGE SCALE GENOMIC DNA]</scope>
    <source>
        <strain evidence="3">SL3-2-4</strain>
    </source>
</reference>
<keyword evidence="2" id="KW-0413">Isomerase</keyword>
<accession>A0A4D4J104</accession>
<protein>
    <submittedName>
        <fullName evidence="2">Phosphoheptose isomerase</fullName>
    </submittedName>
</protein>
<dbReference type="InterPro" id="IPR050099">
    <property type="entry name" value="SIS_GmhA/DiaA_subfam"/>
</dbReference>
<dbReference type="GO" id="GO:0016853">
    <property type="term" value="F:isomerase activity"/>
    <property type="evidence" value="ECO:0007669"/>
    <property type="project" value="UniProtKB-KW"/>
</dbReference>
<evidence type="ECO:0000259" key="1">
    <source>
        <dbReference type="PROSITE" id="PS51464"/>
    </source>
</evidence>
<dbReference type="CDD" id="cd05006">
    <property type="entry name" value="SIS_GmhA"/>
    <property type="match status" value="1"/>
</dbReference>
<dbReference type="SUPFAM" id="SSF53697">
    <property type="entry name" value="SIS domain"/>
    <property type="match status" value="1"/>
</dbReference>
<keyword evidence="3" id="KW-1185">Reference proteome</keyword>
<name>A0A4D4J104_9PSEU</name>
<dbReference type="Gene3D" id="3.40.50.10490">
    <property type="entry name" value="Glucose-6-phosphate isomerase like protein, domain 1"/>
    <property type="match status" value="1"/>
</dbReference>
<dbReference type="InterPro" id="IPR035461">
    <property type="entry name" value="GmhA/DiaA"/>
</dbReference>
<organism evidence="2 3">
    <name type="scientific">Gandjariella thermophila</name>
    <dbReference type="NCBI Taxonomy" id="1931992"/>
    <lineage>
        <taxon>Bacteria</taxon>
        <taxon>Bacillati</taxon>
        <taxon>Actinomycetota</taxon>
        <taxon>Actinomycetes</taxon>
        <taxon>Pseudonocardiales</taxon>
        <taxon>Pseudonocardiaceae</taxon>
        <taxon>Gandjariella</taxon>
    </lineage>
</organism>
<feature type="domain" description="SIS" evidence="1">
    <location>
        <begin position="39"/>
        <end position="202"/>
    </location>
</feature>
<dbReference type="AlphaFoldDB" id="A0A4D4J104"/>
<sequence length="205" mass="21237">MEPSTVHAAQARELFDRRIAPVEGVAADADAVAAACHAMAARFHRGGKLIVFGSGGPTTDAQHVAVEFVHPVIVGKRALPAISLTTDAATVTGVAEEVGVAEVFAHQIRHLAEPVDIALGISADGRCRGVLRGLATAHDMGLLTVALCGGDGGSVAAAPAVDHVIVARSADPRIVKEIHVTVYHVLWELVHVFLEQPGALTPEVV</sequence>
<dbReference type="EMBL" id="BJFL01000001">
    <property type="protein sequence ID" value="GDY28762.1"/>
    <property type="molecule type" value="Genomic_DNA"/>
</dbReference>
<dbReference type="PROSITE" id="PS51464">
    <property type="entry name" value="SIS"/>
    <property type="match status" value="1"/>
</dbReference>
<evidence type="ECO:0000313" key="3">
    <source>
        <dbReference type="Proteomes" id="UP000298860"/>
    </source>
</evidence>
<dbReference type="GO" id="GO:1901135">
    <property type="term" value="P:carbohydrate derivative metabolic process"/>
    <property type="evidence" value="ECO:0007669"/>
    <property type="project" value="InterPro"/>
</dbReference>
<dbReference type="RefSeq" id="WP_225978025.1">
    <property type="nucleotide sequence ID" value="NZ_BJFL01000001.1"/>
</dbReference>
<dbReference type="PANTHER" id="PTHR30390">
    <property type="entry name" value="SEDOHEPTULOSE 7-PHOSPHATE ISOMERASE / DNAA INITIATOR-ASSOCIATING FACTOR FOR REPLICATION INITIATION"/>
    <property type="match status" value="1"/>
</dbReference>
<dbReference type="Pfam" id="PF13580">
    <property type="entry name" value="SIS_2"/>
    <property type="match status" value="1"/>
</dbReference>
<proteinExistence type="predicted"/>
<dbReference type="Proteomes" id="UP000298860">
    <property type="component" value="Unassembled WGS sequence"/>
</dbReference>
<dbReference type="GO" id="GO:0097367">
    <property type="term" value="F:carbohydrate derivative binding"/>
    <property type="evidence" value="ECO:0007669"/>
    <property type="project" value="InterPro"/>
</dbReference>
<dbReference type="InterPro" id="IPR001347">
    <property type="entry name" value="SIS_dom"/>
</dbReference>
<gene>
    <name evidence="2" type="primary">gmhA_2</name>
    <name evidence="2" type="ORF">GTS_03950</name>
</gene>
<evidence type="ECO:0000313" key="2">
    <source>
        <dbReference type="EMBL" id="GDY28762.1"/>
    </source>
</evidence>